<protein>
    <submittedName>
        <fullName evidence="3">CAP domain-containing protein</fullName>
    </submittedName>
</protein>
<dbReference type="EMBL" id="CP093313">
    <property type="protein sequence ID" value="UWZ81777.1"/>
    <property type="molecule type" value="Genomic_DNA"/>
</dbReference>
<accession>A0A9J7BGY3</accession>
<evidence type="ECO:0000313" key="3">
    <source>
        <dbReference type="EMBL" id="UWZ81777.1"/>
    </source>
</evidence>
<dbReference type="KEGG" id="orp:MOP44_14405"/>
<dbReference type="PANTHER" id="PTHR31157:SF1">
    <property type="entry name" value="SCP DOMAIN-CONTAINING PROTEIN"/>
    <property type="match status" value="1"/>
</dbReference>
<dbReference type="PANTHER" id="PTHR31157">
    <property type="entry name" value="SCP DOMAIN-CONTAINING PROTEIN"/>
    <property type="match status" value="1"/>
</dbReference>
<proteinExistence type="predicted"/>
<name>A0A9J7BGY3_9BACT</name>
<feature type="signal peptide" evidence="1">
    <location>
        <begin position="1"/>
        <end position="23"/>
    </location>
</feature>
<dbReference type="SUPFAM" id="SSF55797">
    <property type="entry name" value="PR-1-like"/>
    <property type="match status" value="1"/>
</dbReference>
<dbReference type="AlphaFoldDB" id="A0A9J7BGY3"/>
<evidence type="ECO:0000259" key="2">
    <source>
        <dbReference type="Pfam" id="PF00188"/>
    </source>
</evidence>
<dbReference type="RefSeq" id="WP_260790669.1">
    <property type="nucleotide sequence ID" value="NZ_CP093313.1"/>
</dbReference>
<dbReference type="CDD" id="cd05379">
    <property type="entry name" value="CAP_bacterial"/>
    <property type="match status" value="1"/>
</dbReference>
<gene>
    <name evidence="3" type="ORF">MOP44_14405</name>
</gene>
<dbReference type="InterPro" id="IPR014044">
    <property type="entry name" value="CAP_dom"/>
</dbReference>
<evidence type="ECO:0000256" key="1">
    <source>
        <dbReference type="SAM" id="SignalP"/>
    </source>
</evidence>
<organism evidence="3 4">
    <name type="scientific">Occallatibacter riparius</name>
    <dbReference type="NCBI Taxonomy" id="1002689"/>
    <lineage>
        <taxon>Bacteria</taxon>
        <taxon>Pseudomonadati</taxon>
        <taxon>Acidobacteriota</taxon>
        <taxon>Terriglobia</taxon>
        <taxon>Terriglobales</taxon>
        <taxon>Acidobacteriaceae</taxon>
        <taxon>Occallatibacter</taxon>
    </lineage>
</organism>
<dbReference type="Gene3D" id="3.40.33.10">
    <property type="entry name" value="CAP"/>
    <property type="match status" value="1"/>
</dbReference>
<reference evidence="3" key="1">
    <citation type="submission" date="2021-04" db="EMBL/GenBank/DDBJ databases">
        <title>Phylogenetic analysis of Acidobacteriaceae.</title>
        <authorList>
            <person name="Qiu L."/>
            <person name="Zhang Q."/>
        </authorList>
    </citation>
    <scope>NUCLEOTIDE SEQUENCE</scope>
    <source>
        <strain evidence="3">DSM 25168</strain>
    </source>
</reference>
<keyword evidence="1" id="KW-0732">Signal</keyword>
<feature type="chain" id="PRO_5039926463" evidence="1">
    <location>
        <begin position="24"/>
        <end position="255"/>
    </location>
</feature>
<dbReference type="InterPro" id="IPR035940">
    <property type="entry name" value="CAP_sf"/>
</dbReference>
<feature type="domain" description="SCP" evidence="2">
    <location>
        <begin position="36"/>
        <end position="148"/>
    </location>
</feature>
<dbReference type="Pfam" id="PF00188">
    <property type="entry name" value="CAP"/>
    <property type="match status" value="1"/>
</dbReference>
<dbReference type="Proteomes" id="UP001059380">
    <property type="component" value="Chromosome"/>
</dbReference>
<evidence type="ECO:0000313" key="4">
    <source>
        <dbReference type="Proteomes" id="UP001059380"/>
    </source>
</evidence>
<sequence>MMSLRVWALVFLSSVAAVCAAQAGPRPAAAEQLFALANQSRAQVGADPLKWDRALAEAAMRHCQRMAQEGPISHRYSGEADLTERAAAAGAHFGLIEENIAAGDYASQIHEGWLNSPGHRRNLLNPQVDHVGIAVIESHGTLYAVADYSRGVQALSPAQVESKIGELLHSTGIMVHQDTAEARAACRLDRGLPSMPGGSAPQFVMRWQGADLDHLPQELASRARSGRYHSAAVGSCPPRGEVGGFTAYRLAVLLY</sequence>
<keyword evidence="4" id="KW-1185">Reference proteome</keyword>